<keyword evidence="3" id="KW-1185">Reference proteome</keyword>
<reference evidence="2" key="1">
    <citation type="submission" date="2021-06" db="EMBL/GenBank/DDBJ databases">
        <authorList>
            <person name="Kallberg Y."/>
            <person name="Tangrot J."/>
            <person name="Rosling A."/>
        </authorList>
    </citation>
    <scope>NUCLEOTIDE SEQUENCE</scope>
    <source>
        <strain evidence="2">IA702</strain>
    </source>
</reference>
<feature type="compositionally biased region" description="Low complexity" evidence="1">
    <location>
        <begin position="21"/>
        <end position="40"/>
    </location>
</feature>
<dbReference type="EMBL" id="CAJVPJ010002070">
    <property type="protein sequence ID" value="CAG8612280.1"/>
    <property type="molecule type" value="Genomic_DNA"/>
</dbReference>
<gene>
    <name evidence="2" type="ORF">POCULU_LOCUS8006</name>
</gene>
<evidence type="ECO:0000256" key="1">
    <source>
        <dbReference type="SAM" id="MobiDB-lite"/>
    </source>
</evidence>
<evidence type="ECO:0000313" key="2">
    <source>
        <dbReference type="EMBL" id="CAG8612280.1"/>
    </source>
</evidence>
<sequence>MSRDILDLFSLADYEDVFNTSSTSSIPPTQIDTTTITQFTTEDRNRTKDRNSNSEPIVLEILA</sequence>
<comment type="caution">
    <text evidence="2">The sequence shown here is derived from an EMBL/GenBank/DDBJ whole genome shotgun (WGS) entry which is preliminary data.</text>
</comment>
<dbReference type="AlphaFoldDB" id="A0A9N9CQI0"/>
<feature type="region of interest" description="Disordered" evidence="1">
    <location>
        <begin position="21"/>
        <end position="57"/>
    </location>
</feature>
<accession>A0A9N9CQI0</accession>
<proteinExistence type="predicted"/>
<feature type="non-terminal residue" evidence="2">
    <location>
        <position position="63"/>
    </location>
</feature>
<organism evidence="2 3">
    <name type="scientific">Paraglomus occultum</name>
    <dbReference type="NCBI Taxonomy" id="144539"/>
    <lineage>
        <taxon>Eukaryota</taxon>
        <taxon>Fungi</taxon>
        <taxon>Fungi incertae sedis</taxon>
        <taxon>Mucoromycota</taxon>
        <taxon>Glomeromycotina</taxon>
        <taxon>Glomeromycetes</taxon>
        <taxon>Paraglomerales</taxon>
        <taxon>Paraglomeraceae</taxon>
        <taxon>Paraglomus</taxon>
    </lineage>
</organism>
<dbReference type="Proteomes" id="UP000789572">
    <property type="component" value="Unassembled WGS sequence"/>
</dbReference>
<feature type="compositionally biased region" description="Basic and acidic residues" evidence="1">
    <location>
        <begin position="41"/>
        <end position="52"/>
    </location>
</feature>
<protein>
    <submittedName>
        <fullName evidence="2">3277_t:CDS:1</fullName>
    </submittedName>
</protein>
<name>A0A9N9CQI0_9GLOM</name>
<evidence type="ECO:0000313" key="3">
    <source>
        <dbReference type="Proteomes" id="UP000789572"/>
    </source>
</evidence>